<organism evidence="1 2">
    <name type="scientific">Ditylenchus dipsaci</name>
    <dbReference type="NCBI Taxonomy" id="166011"/>
    <lineage>
        <taxon>Eukaryota</taxon>
        <taxon>Metazoa</taxon>
        <taxon>Ecdysozoa</taxon>
        <taxon>Nematoda</taxon>
        <taxon>Chromadorea</taxon>
        <taxon>Rhabditida</taxon>
        <taxon>Tylenchina</taxon>
        <taxon>Tylenchomorpha</taxon>
        <taxon>Sphaerularioidea</taxon>
        <taxon>Anguinidae</taxon>
        <taxon>Anguininae</taxon>
        <taxon>Ditylenchus</taxon>
    </lineage>
</organism>
<dbReference type="AlphaFoldDB" id="A0A915DR45"/>
<evidence type="ECO:0000313" key="2">
    <source>
        <dbReference type="WBParaSite" id="jg22243"/>
    </source>
</evidence>
<keyword evidence="1" id="KW-1185">Reference proteome</keyword>
<reference evidence="2" key="1">
    <citation type="submission" date="2022-11" db="UniProtKB">
        <authorList>
            <consortium name="WormBaseParasite"/>
        </authorList>
    </citation>
    <scope>IDENTIFICATION</scope>
</reference>
<accession>A0A915DR45</accession>
<dbReference type="InterPro" id="IPR011009">
    <property type="entry name" value="Kinase-like_dom_sf"/>
</dbReference>
<sequence length="239" mass="27797">MEEFLSKIEKKEVTVLLSHYELKRMLGKGEDGCVFLADCTTDKKQCAIKFGNEVKQFFVFAAKENEVLLLMQGKGIPKIHDIFRQLDRSFLASELVGDSLHKIQEKCGGKISLKMKPSLEIWYNILPFLCADQLDKIELVNRELTVIKKRFFRKHPYCSMYAMFIRSKGYYIVKECPVVGEVTENHPHFPLEEPDININNYRRVSARMIAEQMGQVVKPNVRFKVGLFQSCIILRRKKL</sequence>
<dbReference type="Proteomes" id="UP000887574">
    <property type="component" value="Unplaced"/>
</dbReference>
<dbReference type="Gene3D" id="1.10.510.10">
    <property type="entry name" value="Transferase(Phosphotransferase) domain 1"/>
    <property type="match status" value="1"/>
</dbReference>
<dbReference type="SUPFAM" id="SSF56112">
    <property type="entry name" value="Protein kinase-like (PK-like)"/>
    <property type="match status" value="1"/>
</dbReference>
<proteinExistence type="predicted"/>
<evidence type="ECO:0000313" key="1">
    <source>
        <dbReference type="Proteomes" id="UP000887574"/>
    </source>
</evidence>
<dbReference type="WBParaSite" id="jg22243">
    <property type="protein sequence ID" value="jg22243"/>
    <property type="gene ID" value="jg22243"/>
</dbReference>
<protein>
    <submittedName>
        <fullName evidence="2">Uncharacterized protein</fullName>
    </submittedName>
</protein>
<name>A0A915DR45_9BILA</name>